<evidence type="ECO:0000313" key="2">
    <source>
        <dbReference type="EMBL" id="GFQ97502.1"/>
    </source>
</evidence>
<name>A0A8X6IMU7_TRICU</name>
<dbReference type="Proteomes" id="UP000887116">
    <property type="component" value="Unassembled WGS sequence"/>
</dbReference>
<dbReference type="EMBL" id="BMAO01024752">
    <property type="protein sequence ID" value="GFQ97502.1"/>
    <property type="molecule type" value="Genomic_DNA"/>
</dbReference>
<protein>
    <submittedName>
        <fullName evidence="2">Uncharacterized protein</fullName>
    </submittedName>
</protein>
<accession>A0A8X6IMU7</accession>
<organism evidence="2 3">
    <name type="scientific">Trichonephila clavata</name>
    <name type="common">Joro spider</name>
    <name type="synonym">Nephila clavata</name>
    <dbReference type="NCBI Taxonomy" id="2740835"/>
    <lineage>
        <taxon>Eukaryota</taxon>
        <taxon>Metazoa</taxon>
        <taxon>Ecdysozoa</taxon>
        <taxon>Arthropoda</taxon>
        <taxon>Chelicerata</taxon>
        <taxon>Arachnida</taxon>
        <taxon>Araneae</taxon>
        <taxon>Araneomorphae</taxon>
        <taxon>Entelegynae</taxon>
        <taxon>Araneoidea</taxon>
        <taxon>Nephilidae</taxon>
        <taxon>Trichonephila</taxon>
    </lineage>
</organism>
<comment type="caution">
    <text evidence="2">The sequence shown here is derived from an EMBL/GenBank/DDBJ whole genome shotgun (WGS) entry which is preliminary data.</text>
</comment>
<feature type="region of interest" description="Disordered" evidence="1">
    <location>
        <begin position="50"/>
        <end position="69"/>
    </location>
</feature>
<keyword evidence="3" id="KW-1185">Reference proteome</keyword>
<dbReference type="AlphaFoldDB" id="A0A8X6IMU7"/>
<gene>
    <name evidence="2" type="ORF">TNCT_350721</name>
</gene>
<sequence length="109" mass="12560">MKRLWKVVSCWQESRTFNAGAQGLINLAWQMKCAKSALARVTEIRSGRVINGRSSGSAPVQRKQPSKKRESLLYRERFLERGLGEDMRFCLPFTMNVRAVDLWRAWKAG</sequence>
<proteinExistence type="predicted"/>
<evidence type="ECO:0000256" key="1">
    <source>
        <dbReference type="SAM" id="MobiDB-lite"/>
    </source>
</evidence>
<reference evidence="2" key="1">
    <citation type="submission" date="2020-07" db="EMBL/GenBank/DDBJ databases">
        <title>Multicomponent nature underlies the extraordinary mechanical properties of spider dragline silk.</title>
        <authorList>
            <person name="Kono N."/>
            <person name="Nakamura H."/>
            <person name="Mori M."/>
            <person name="Yoshida Y."/>
            <person name="Ohtoshi R."/>
            <person name="Malay A.D."/>
            <person name="Moran D.A.P."/>
            <person name="Tomita M."/>
            <person name="Numata K."/>
            <person name="Arakawa K."/>
        </authorList>
    </citation>
    <scope>NUCLEOTIDE SEQUENCE</scope>
</reference>
<evidence type="ECO:0000313" key="3">
    <source>
        <dbReference type="Proteomes" id="UP000887116"/>
    </source>
</evidence>